<evidence type="ECO:0000313" key="4">
    <source>
        <dbReference type="Proteomes" id="UP000245263"/>
    </source>
</evidence>
<dbReference type="Gene3D" id="3.30.70.1450">
    <property type="entry name" value="Regulator of K+ conductance, C-terminal domain"/>
    <property type="match status" value="1"/>
</dbReference>
<feature type="domain" description="RCK N-terminal" evidence="1">
    <location>
        <begin position="3"/>
        <end position="123"/>
    </location>
</feature>
<proteinExistence type="predicted"/>
<dbReference type="InterPro" id="IPR050721">
    <property type="entry name" value="Trk_Ktr_HKT_K-transport"/>
</dbReference>
<dbReference type="Pfam" id="PF02080">
    <property type="entry name" value="TrkA_C"/>
    <property type="match status" value="1"/>
</dbReference>
<dbReference type="PROSITE" id="PS51201">
    <property type="entry name" value="RCK_N"/>
    <property type="match status" value="1"/>
</dbReference>
<dbReference type="PANTHER" id="PTHR43833:SF7">
    <property type="entry name" value="KTR SYSTEM POTASSIUM UPTAKE PROTEIN C"/>
    <property type="match status" value="1"/>
</dbReference>
<reference evidence="3 4" key="1">
    <citation type="submission" date="2021-08" db="EMBL/GenBank/DDBJ databases">
        <title>Complete genome sequence of Leptospira kobayashii strain E30.</title>
        <authorList>
            <person name="Nakao R."/>
            <person name="Nakamura S."/>
            <person name="Masuzawa T."/>
            <person name="Koizumi N."/>
        </authorList>
    </citation>
    <scope>NUCLEOTIDE SEQUENCE [LARGE SCALE GENOMIC DNA]</scope>
    <source>
        <strain evidence="3 4">E30</strain>
    </source>
</reference>
<dbReference type="InterPro" id="IPR006037">
    <property type="entry name" value="RCK_C"/>
</dbReference>
<dbReference type="SUPFAM" id="SSF51735">
    <property type="entry name" value="NAD(P)-binding Rossmann-fold domains"/>
    <property type="match status" value="1"/>
</dbReference>
<evidence type="ECO:0000259" key="1">
    <source>
        <dbReference type="PROSITE" id="PS51201"/>
    </source>
</evidence>
<dbReference type="Gene3D" id="3.40.50.720">
    <property type="entry name" value="NAD(P)-binding Rossmann-like Domain"/>
    <property type="match status" value="1"/>
</dbReference>
<dbReference type="Proteomes" id="UP000245263">
    <property type="component" value="Chromosome 1"/>
</dbReference>
<organism evidence="3 4">
    <name type="scientific">Leptospira kobayashii</name>
    <dbReference type="NCBI Taxonomy" id="1917830"/>
    <lineage>
        <taxon>Bacteria</taxon>
        <taxon>Pseudomonadati</taxon>
        <taxon>Spirochaetota</taxon>
        <taxon>Spirochaetia</taxon>
        <taxon>Leptospirales</taxon>
        <taxon>Leptospiraceae</taxon>
        <taxon>Leptospira</taxon>
    </lineage>
</organism>
<dbReference type="PROSITE" id="PS51202">
    <property type="entry name" value="RCK_C"/>
    <property type="match status" value="1"/>
</dbReference>
<keyword evidence="4" id="KW-1185">Reference proteome</keyword>
<feature type="domain" description="RCK C-terminal" evidence="2">
    <location>
        <begin position="137"/>
        <end position="231"/>
    </location>
</feature>
<dbReference type="EMBL" id="AP025028">
    <property type="protein sequence ID" value="BDA77186.1"/>
    <property type="molecule type" value="Genomic_DNA"/>
</dbReference>
<sequence length="231" mass="26141">MQRKKIAVIGIGSFGKLLTRYLFAEGHEVFAIDKKEDVIQEIKDHCTVAVVLDATDESALRSQGIEDLDIVVLAIADDFETSIICADLLKKMNAKNIYARYQTDLQIRIFHLLGIRNIFNPEEQAARSMAEILGFSGMKANFLLSDEYSVSEVVVPKRYINKTISDLDLREKYEINIITIKRPIQEKDKKRSSDSTQGKILGIPEGNMVLKENDTLVIFASQKNINRFLEG</sequence>
<dbReference type="InterPro" id="IPR003148">
    <property type="entry name" value="RCK_N"/>
</dbReference>
<evidence type="ECO:0000313" key="3">
    <source>
        <dbReference type="EMBL" id="BDA77186.1"/>
    </source>
</evidence>
<protein>
    <submittedName>
        <fullName evidence="3">Potassium transporter TrkA</fullName>
    </submittedName>
</protein>
<gene>
    <name evidence="3" type="ORF">LPTSP3_g01160</name>
</gene>
<accession>A0ABM7UF90</accession>
<dbReference type="InterPro" id="IPR036721">
    <property type="entry name" value="RCK_C_sf"/>
</dbReference>
<evidence type="ECO:0000259" key="2">
    <source>
        <dbReference type="PROSITE" id="PS51202"/>
    </source>
</evidence>
<dbReference type="InterPro" id="IPR036291">
    <property type="entry name" value="NAD(P)-bd_dom_sf"/>
</dbReference>
<name>A0ABM7UF90_9LEPT</name>
<dbReference type="PANTHER" id="PTHR43833">
    <property type="entry name" value="POTASSIUM CHANNEL PROTEIN 2-RELATED-RELATED"/>
    <property type="match status" value="1"/>
</dbReference>
<dbReference type="Pfam" id="PF02254">
    <property type="entry name" value="TrkA_N"/>
    <property type="match status" value="1"/>
</dbReference>
<dbReference type="RefSeq" id="WP_109021798.1">
    <property type="nucleotide sequence ID" value="NZ_AP025028.1"/>
</dbReference>
<dbReference type="SUPFAM" id="SSF116726">
    <property type="entry name" value="TrkA C-terminal domain-like"/>
    <property type="match status" value="1"/>
</dbReference>